<evidence type="ECO:0000256" key="5">
    <source>
        <dbReference type="ARBA" id="ARBA00022967"/>
    </source>
</evidence>
<reference evidence="8 9" key="1">
    <citation type="submission" date="2014-06" db="EMBL/GenBank/DDBJ databases">
        <title>The genome of the endonuclear symbiont Nucleicultrix amoebiphila.</title>
        <authorList>
            <person name="Schulz F."/>
            <person name="Horn M."/>
        </authorList>
    </citation>
    <scope>NUCLEOTIDE SEQUENCE [LARGE SCALE GENOMIC DNA]</scope>
    <source>
        <strain evidence="8 9">FS5</strain>
    </source>
</reference>
<dbReference type="Pfam" id="PF00005">
    <property type="entry name" value="ABC_tran"/>
    <property type="match status" value="1"/>
</dbReference>
<sequence>MTAQNLSAAHGEVILFEKLSFNLKKGEILLVKGPNGIGKTTLLKILAKLQTPLHGSIKGNDHLTYLGVEQGLKLNMTPLENLKAWQWLYGKDDNSQNLQVLKIFDLHHLMLSPCHHLSTGQRQRLHIAKLYLTKAPLWILDEPAVNLDKDGLKILQNLIVKHTAAEGKVIIAAPDTSWIKGETLDLGKQGHGA</sequence>
<dbReference type="PROSITE" id="PS50893">
    <property type="entry name" value="ABC_TRANSPORTER_2"/>
    <property type="match status" value="1"/>
</dbReference>
<dbReference type="SUPFAM" id="SSF52540">
    <property type="entry name" value="P-loop containing nucleoside triphosphate hydrolases"/>
    <property type="match status" value="1"/>
</dbReference>
<dbReference type="SMART" id="SM00382">
    <property type="entry name" value="AAA"/>
    <property type="match status" value="1"/>
</dbReference>
<dbReference type="InterPro" id="IPR005895">
    <property type="entry name" value="ABC_transptr_haem_export_CcmA"/>
</dbReference>
<dbReference type="KEGG" id="naf:GQ61_07610"/>
<protein>
    <recommendedName>
        <fullName evidence="7">ABC transporter domain-containing protein</fullName>
    </recommendedName>
</protein>
<evidence type="ECO:0000256" key="2">
    <source>
        <dbReference type="ARBA" id="ARBA00022741"/>
    </source>
</evidence>
<dbReference type="PANTHER" id="PTHR43499:SF1">
    <property type="entry name" value="ABC TRANSPORTER I FAMILY MEMBER 1"/>
    <property type="match status" value="1"/>
</dbReference>
<dbReference type="AlphaFoldDB" id="A0A1W6N5W1"/>
<evidence type="ECO:0000313" key="8">
    <source>
        <dbReference type="EMBL" id="ARN85172.1"/>
    </source>
</evidence>
<keyword evidence="9" id="KW-1185">Reference proteome</keyword>
<proteinExistence type="predicted"/>
<dbReference type="NCBIfam" id="TIGR01189">
    <property type="entry name" value="ccmA"/>
    <property type="match status" value="1"/>
</dbReference>
<dbReference type="STRING" id="1414854.GQ61_07610"/>
<accession>A0A1W6N5W1</accession>
<gene>
    <name evidence="8" type="ORF">GQ61_07610</name>
</gene>
<name>A0A1W6N5W1_9PROT</name>
<evidence type="ECO:0000313" key="9">
    <source>
        <dbReference type="Proteomes" id="UP000237351"/>
    </source>
</evidence>
<keyword evidence="2" id="KW-0547">Nucleotide-binding</keyword>
<dbReference type="GO" id="GO:0022857">
    <property type="term" value="F:transmembrane transporter activity"/>
    <property type="evidence" value="ECO:0007669"/>
    <property type="project" value="InterPro"/>
</dbReference>
<keyword evidence="6" id="KW-0472">Membrane</keyword>
<dbReference type="Proteomes" id="UP000237351">
    <property type="component" value="Chromosome"/>
</dbReference>
<feature type="domain" description="ABC transporter" evidence="7">
    <location>
        <begin position="1"/>
        <end position="192"/>
    </location>
</feature>
<evidence type="ECO:0000256" key="4">
    <source>
        <dbReference type="ARBA" id="ARBA00022840"/>
    </source>
</evidence>
<keyword evidence="3" id="KW-0201">Cytochrome c-type biogenesis</keyword>
<dbReference type="InterPro" id="IPR003593">
    <property type="entry name" value="AAA+_ATPase"/>
</dbReference>
<dbReference type="GO" id="GO:0017004">
    <property type="term" value="P:cytochrome complex assembly"/>
    <property type="evidence" value="ECO:0007669"/>
    <property type="project" value="UniProtKB-KW"/>
</dbReference>
<dbReference type="GO" id="GO:0016887">
    <property type="term" value="F:ATP hydrolysis activity"/>
    <property type="evidence" value="ECO:0007669"/>
    <property type="project" value="InterPro"/>
</dbReference>
<dbReference type="InterPro" id="IPR003439">
    <property type="entry name" value="ABC_transporter-like_ATP-bd"/>
</dbReference>
<evidence type="ECO:0000256" key="3">
    <source>
        <dbReference type="ARBA" id="ARBA00022748"/>
    </source>
</evidence>
<keyword evidence="5" id="KW-1278">Translocase</keyword>
<evidence type="ECO:0000256" key="1">
    <source>
        <dbReference type="ARBA" id="ARBA00022448"/>
    </source>
</evidence>
<evidence type="ECO:0000259" key="7">
    <source>
        <dbReference type="PROSITE" id="PS50893"/>
    </source>
</evidence>
<keyword evidence="1" id="KW-0813">Transport</keyword>
<dbReference type="EMBL" id="CP008743">
    <property type="protein sequence ID" value="ARN85172.1"/>
    <property type="molecule type" value="Genomic_DNA"/>
</dbReference>
<dbReference type="InterPro" id="IPR027417">
    <property type="entry name" value="P-loop_NTPase"/>
</dbReference>
<dbReference type="GO" id="GO:0005524">
    <property type="term" value="F:ATP binding"/>
    <property type="evidence" value="ECO:0007669"/>
    <property type="project" value="UniProtKB-KW"/>
</dbReference>
<keyword evidence="4" id="KW-0067">ATP-binding</keyword>
<dbReference type="PANTHER" id="PTHR43499">
    <property type="entry name" value="ABC TRANSPORTER I FAMILY MEMBER 1"/>
    <property type="match status" value="1"/>
</dbReference>
<evidence type="ECO:0000256" key="6">
    <source>
        <dbReference type="ARBA" id="ARBA00023136"/>
    </source>
</evidence>
<organism evidence="8 9">
    <name type="scientific">Candidatus Nucleicultrix amoebiphila FS5</name>
    <dbReference type="NCBI Taxonomy" id="1414854"/>
    <lineage>
        <taxon>Bacteria</taxon>
        <taxon>Pseudomonadati</taxon>
        <taxon>Pseudomonadota</taxon>
        <taxon>Alphaproteobacteria</taxon>
        <taxon>Holosporales</taxon>
        <taxon>Candidatus Nucleicultricaceae</taxon>
        <taxon>Candidatus Nucleicultrix</taxon>
    </lineage>
</organism>
<dbReference type="Gene3D" id="3.40.50.300">
    <property type="entry name" value="P-loop containing nucleotide triphosphate hydrolases"/>
    <property type="match status" value="1"/>
</dbReference>